<protein>
    <recommendedName>
        <fullName evidence="1">Carrier domain-containing protein</fullName>
    </recommendedName>
</protein>
<proteinExistence type="predicted"/>
<dbReference type="AlphaFoldDB" id="W7ENK9"/>
<gene>
    <name evidence="2" type="ORF">COCVIDRAFT_26142</name>
</gene>
<dbReference type="InterPro" id="IPR036736">
    <property type="entry name" value="ACP-like_sf"/>
</dbReference>
<dbReference type="HOGENOM" id="CLU_1137826_0_0_1"/>
<sequence length="244" mass="27412">MSSRICGIIELTGLHSPEGPDEKTAYSEDDRKVTERANVLANLHFVSLEKGYELDFFSIITSTPPTSQIIDMSYSLAENKFYWSRVQQGMPCTRIHIGTHFTAEQTLELLCTAFITPSPPGKYFQGPIYALSEGEESQESEESSCDGLGDARQYVFLNHHKATKRRLASAKENQTTVRARVEGQNVEEIVAARLSKLLWIPLEKVRTDVSLSSMGIDSMIASEFRMWLQQALNISVIMLELLSQ</sequence>
<name>W7ENK9_BIPV3</name>
<dbReference type="Pfam" id="PF23297">
    <property type="entry name" value="ACP_SdgA_C"/>
    <property type="match status" value="1"/>
</dbReference>
<dbReference type="Proteomes" id="UP000054337">
    <property type="component" value="Unassembled WGS sequence"/>
</dbReference>
<dbReference type="EMBL" id="KI968728">
    <property type="protein sequence ID" value="EUN27565.1"/>
    <property type="molecule type" value="Genomic_DNA"/>
</dbReference>
<evidence type="ECO:0000313" key="2">
    <source>
        <dbReference type="EMBL" id="EUN27565.1"/>
    </source>
</evidence>
<dbReference type="PROSITE" id="PS50075">
    <property type="entry name" value="CARRIER"/>
    <property type="match status" value="1"/>
</dbReference>
<feature type="domain" description="Carrier" evidence="1">
    <location>
        <begin position="181"/>
        <end position="244"/>
    </location>
</feature>
<dbReference type="Gene3D" id="1.10.1200.10">
    <property type="entry name" value="ACP-like"/>
    <property type="match status" value="1"/>
</dbReference>
<reference evidence="2 3" key="1">
    <citation type="journal article" date="2013" name="PLoS Genet.">
        <title>Comparative genome structure, secondary metabolite, and effector coding capacity across Cochliobolus pathogens.</title>
        <authorList>
            <person name="Condon B.J."/>
            <person name="Leng Y."/>
            <person name="Wu D."/>
            <person name="Bushley K.E."/>
            <person name="Ohm R.A."/>
            <person name="Otillar R."/>
            <person name="Martin J."/>
            <person name="Schackwitz W."/>
            <person name="Grimwood J."/>
            <person name="MohdZainudin N."/>
            <person name="Xue C."/>
            <person name="Wang R."/>
            <person name="Manning V.A."/>
            <person name="Dhillon B."/>
            <person name="Tu Z.J."/>
            <person name="Steffenson B.J."/>
            <person name="Salamov A."/>
            <person name="Sun H."/>
            <person name="Lowry S."/>
            <person name="LaButti K."/>
            <person name="Han J."/>
            <person name="Copeland A."/>
            <person name="Lindquist E."/>
            <person name="Barry K."/>
            <person name="Schmutz J."/>
            <person name="Baker S.E."/>
            <person name="Ciuffetti L.M."/>
            <person name="Grigoriev I.V."/>
            <person name="Zhong S."/>
            <person name="Turgeon B.G."/>
        </authorList>
    </citation>
    <scope>NUCLEOTIDE SEQUENCE [LARGE SCALE GENOMIC DNA]</scope>
    <source>
        <strain evidence="2 3">FI3</strain>
    </source>
</reference>
<dbReference type="RefSeq" id="XP_014557136.1">
    <property type="nucleotide sequence ID" value="XM_014701650.1"/>
</dbReference>
<dbReference type="SUPFAM" id="SSF47336">
    <property type="entry name" value="ACP-like"/>
    <property type="match status" value="1"/>
</dbReference>
<evidence type="ECO:0000259" key="1">
    <source>
        <dbReference type="PROSITE" id="PS50075"/>
    </source>
</evidence>
<dbReference type="GeneID" id="26253643"/>
<organism evidence="2 3">
    <name type="scientific">Bipolaris victoriae (strain FI3)</name>
    <name type="common">Victoria blight of oats agent</name>
    <name type="synonym">Cochliobolus victoriae</name>
    <dbReference type="NCBI Taxonomy" id="930091"/>
    <lineage>
        <taxon>Eukaryota</taxon>
        <taxon>Fungi</taxon>
        <taxon>Dikarya</taxon>
        <taxon>Ascomycota</taxon>
        <taxon>Pezizomycotina</taxon>
        <taxon>Dothideomycetes</taxon>
        <taxon>Pleosporomycetidae</taxon>
        <taxon>Pleosporales</taxon>
        <taxon>Pleosporineae</taxon>
        <taxon>Pleosporaceae</taxon>
        <taxon>Bipolaris</taxon>
    </lineage>
</organism>
<dbReference type="InterPro" id="IPR009081">
    <property type="entry name" value="PP-bd_ACP"/>
</dbReference>
<evidence type="ECO:0000313" key="3">
    <source>
        <dbReference type="Proteomes" id="UP000054337"/>
    </source>
</evidence>
<keyword evidence="3" id="KW-1185">Reference proteome</keyword>
<accession>W7ENK9</accession>